<evidence type="ECO:0000256" key="10">
    <source>
        <dbReference type="ARBA" id="ARBA00022771"/>
    </source>
</evidence>
<evidence type="ECO:0000256" key="4">
    <source>
        <dbReference type="ARBA" id="ARBA00008704"/>
    </source>
</evidence>
<name>A0AAV6KTW0_9ERIC</name>
<dbReference type="AlphaFoldDB" id="A0AAV6KTW0"/>
<sequence>MKSQLILSNLFTVVEREKARSVGNKDGDGWKEPSGSGDASGNSSEELSSSSSSAQQGGGVRRFSTAAQPEIMRAAEKDDQYASFVYDACRDAFRHLFGTQVAVAYQSETKLLGQVLYYVLTTGSGQQTLGEEYCDIIQVAGPYGLPPTPARRALFMVYQTAVPYIAERIRYQILGVFLLIQLCIIAAECLRHTNLSSIASSVHQTSLGKHQASAGRGIPVLNEGANLVTGDSGMGSWVSDSKPTSEEESHMQLQLRLSEKAEILEVLEDSEGKTLSKIVSLLSITYTNKDSYSNHDDKQVIPIVGAVGPESLAFDPHSGGPYTGVSDGQIIKWLENERRWIDFAVTSTHRNHISVIVSGDRTGRLMKYNPQSKETTVLQNLTFPNGVSLSKDGDFILVADTTNCRILKLWLEPSSKSGMVEALIELPFDITKVYSYFARWGGNGLAVRLSGNGDVLEALEDESRNGWKAVSEVEERDGNLWIGSIRTPFVGVQRNSR</sequence>
<dbReference type="InterPro" id="IPR006845">
    <property type="entry name" value="Pex_N"/>
</dbReference>
<keyword evidence="21" id="KW-1185">Reference proteome</keyword>
<evidence type="ECO:0000256" key="14">
    <source>
        <dbReference type="ARBA" id="ARBA00023136"/>
    </source>
</evidence>
<dbReference type="Pfam" id="PF20067">
    <property type="entry name" value="SSL_N"/>
    <property type="match status" value="1"/>
</dbReference>
<evidence type="ECO:0000259" key="19">
    <source>
        <dbReference type="Pfam" id="PF04757"/>
    </source>
</evidence>
<protein>
    <submittedName>
        <fullName evidence="20">Uncharacterized protein</fullName>
    </submittedName>
</protein>
<dbReference type="SUPFAM" id="SSF63829">
    <property type="entry name" value="Calcium-dependent phosphotriesterase"/>
    <property type="match status" value="1"/>
</dbReference>
<dbReference type="Proteomes" id="UP000823749">
    <property type="component" value="Chromosome 3"/>
</dbReference>
<keyword evidence="11" id="KW-0862">Zinc</keyword>
<keyword evidence="7" id="KW-0926">Vacuole</keyword>
<gene>
    <name evidence="20" type="ORF">RHGRI_006539</name>
</gene>
<dbReference type="GO" id="GO:0016787">
    <property type="term" value="F:hydrolase activity"/>
    <property type="evidence" value="ECO:0007669"/>
    <property type="project" value="TreeGrafter"/>
</dbReference>
<evidence type="ECO:0000256" key="1">
    <source>
        <dbReference type="ARBA" id="ARBA00004116"/>
    </source>
</evidence>
<dbReference type="Pfam" id="PF04757">
    <property type="entry name" value="Pex2_Pex12"/>
    <property type="match status" value="1"/>
</dbReference>
<dbReference type="GO" id="GO:0012505">
    <property type="term" value="C:endomembrane system"/>
    <property type="evidence" value="ECO:0007669"/>
    <property type="project" value="TreeGrafter"/>
</dbReference>
<accession>A0AAV6KTW0</accession>
<dbReference type="Pfam" id="PF03088">
    <property type="entry name" value="Str_synth"/>
    <property type="match status" value="1"/>
</dbReference>
<proteinExistence type="inferred from homology"/>
<keyword evidence="8" id="KW-0812">Transmembrane</keyword>
<evidence type="ECO:0000256" key="6">
    <source>
        <dbReference type="ARBA" id="ARBA00022448"/>
    </source>
</evidence>
<dbReference type="InterPro" id="IPR018119">
    <property type="entry name" value="Strictosidine_synth_cons-reg"/>
</dbReference>
<keyword evidence="9" id="KW-0479">Metal-binding</keyword>
<comment type="similarity">
    <text evidence="4">Belongs to the pex2/pex10/pex12 family.</text>
</comment>
<keyword evidence="12" id="KW-0653">Protein transport</keyword>
<evidence type="ECO:0000313" key="20">
    <source>
        <dbReference type="EMBL" id="KAG5555917.1"/>
    </source>
</evidence>
<evidence type="ECO:0000259" key="18">
    <source>
        <dbReference type="Pfam" id="PF03088"/>
    </source>
</evidence>
<keyword evidence="16" id="KW-0325">Glycoprotein</keyword>
<evidence type="ECO:0000256" key="11">
    <source>
        <dbReference type="ARBA" id="ARBA00022833"/>
    </source>
</evidence>
<evidence type="ECO:0000256" key="17">
    <source>
        <dbReference type="SAM" id="MobiDB-lite"/>
    </source>
</evidence>
<feature type="compositionally biased region" description="Basic and acidic residues" evidence="17">
    <location>
        <begin position="18"/>
        <end position="31"/>
    </location>
</feature>
<evidence type="ECO:0000256" key="16">
    <source>
        <dbReference type="ARBA" id="ARBA00023180"/>
    </source>
</evidence>
<evidence type="ECO:0000256" key="12">
    <source>
        <dbReference type="ARBA" id="ARBA00022927"/>
    </source>
</evidence>
<evidence type="ECO:0000256" key="15">
    <source>
        <dbReference type="ARBA" id="ARBA00023140"/>
    </source>
</evidence>
<feature type="compositionally biased region" description="Low complexity" evidence="17">
    <location>
        <begin position="39"/>
        <end position="55"/>
    </location>
</feature>
<keyword evidence="15" id="KW-0576">Peroxisome</keyword>
<feature type="region of interest" description="Disordered" evidence="17">
    <location>
        <begin position="18"/>
        <end position="62"/>
    </location>
</feature>
<evidence type="ECO:0000256" key="5">
    <source>
        <dbReference type="ARBA" id="ARBA00009191"/>
    </source>
</evidence>
<dbReference type="PANTHER" id="PTHR10426">
    <property type="entry name" value="STRICTOSIDINE SYNTHASE-RELATED"/>
    <property type="match status" value="1"/>
</dbReference>
<dbReference type="GO" id="GO:0005773">
    <property type="term" value="C:vacuole"/>
    <property type="evidence" value="ECO:0007669"/>
    <property type="project" value="UniProtKB-SubCell"/>
</dbReference>
<dbReference type="GO" id="GO:0005778">
    <property type="term" value="C:peroxisomal membrane"/>
    <property type="evidence" value="ECO:0007669"/>
    <property type="project" value="UniProtKB-SubCell"/>
</dbReference>
<dbReference type="PANTHER" id="PTHR10426:SF79">
    <property type="entry name" value="PROTEIN STRICTOSIDINE SYNTHASE-LIKE 2"/>
    <property type="match status" value="1"/>
</dbReference>
<reference evidence="20" key="1">
    <citation type="submission" date="2020-08" db="EMBL/GenBank/DDBJ databases">
        <title>Plant Genome Project.</title>
        <authorList>
            <person name="Zhang R.-G."/>
        </authorList>
    </citation>
    <scope>NUCLEOTIDE SEQUENCE</scope>
    <source>
        <strain evidence="20">WSP0</strain>
        <tissue evidence="20">Leaf</tissue>
    </source>
</reference>
<dbReference type="GO" id="GO:0015031">
    <property type="term" value="P:protein transport"/>
    <property type="evidence" value="ECO:0007669"/>
    <property type="project" value="UniProtKB-KW"/>
</dbReference>
<evidence type="ECO:0000256" key="8">
    <source>
        <dbReference type="ARBA" id="ARBA00022692"/>
    </source>
</evidence>
<evidence type="ECO:0000256" key="9">
    <source>
        <dbReference type="ARBA" id="ARBA00022723"/>
    </source>
</evidence>
<organism evidence="20 21">
    <name type="scientific">Rhododendron griersonianum</name>
    <dbReference type="NCBI Taxonomy" id="479676"/>
    <lineage>
        <taxon>Eukaryota</taxon>
        <taxon>Viridiplantae</taxon>
        <taxon>Streptophyta</taxon>
        <taxon>Embryophyta</taxon>
        <taxon>Tracheophyta</taxon>
        <taxon>Spermatophyta</taxon>
        <taxon>Magnoliopsida</taxon>
        <taxon>eudicotyledons</taxon>
        <taxon>Gunneridae</taxon>
        <taxon>Pentapetalae</taxon>
        <taxon>asterids</taxon>
        <taxon>Ericales</taxon>
        <taxon>Ericaceae</taxon>
        <taxon>Ericoideae</taxon>
        <taxon>Rhodoreae</taxon>
        <taxon>Rhododendron</taxon>
    </lineage>
</organism>
<dbReference type="InterPro" id="IPR011042">
    <property type="entry name" value="6-blade_b-propeller_TolB-like"/>
</dbReference>
<keyword evidence="14" id="KW-0472">Membrane</keyword>
<keyword evidence="10" id="KW-0863">Zinc-finger</keyword>
<comment type="subcellular location">
    <subcellularLocation>
        <location evidence="2">Peroxisome membrane</location>
        <topology evidence="2">Multi-pass membrane protein</topology>
    </subcellularLocation>
    <subcellularLocation>
        <location evidence="1">Vacuole</location>
    </subcellularLocation>
</comment>
<dbReference type="GO" id="GO:0008270">
    <property type="term" value="F:zinc ion binding"/>
    <property type="evidence" value="ECO:0007669"/>
    <property type="project" value="UniProtKB-KW"/>
</dbReference>
<dbReference type="EMBL" id="JACTNZ010000003">
    <property type="protein sequence ID" value="KAG5555917.1"/>
    <property type="molecule type" value="Genomic_DNA"/>
</dbReference>
<evidence type="ECO:0000256" key="7">
    <source>
        <dbReference type="ARBA" id="ARBA00022554"/>
    </source>
</evidence>
<dbReference type="Gene3D" id="2.120.10.30">
    <property type="entry name" value="TolB, C-terminal domain"/>
    <property type="match status" value="2"/>
</dbReference>
<evidence type="ECO:0000256" key="13">
    <source>
        <dbReference type="ARBA" id="ARBA00022989"/>
    </source>
</evidence>
<comment type="similarity">
    <text evidence="5">Belongs to the strictosidine synthase family.</text>
</comment>
<keyword evidence="13" id="KW-1133">Transmembrane helix</keyword>
<feature type="domain" description="Pex N-terminal" evidence="19">
    <location>
        <begin position="78"/>
        <end position="173"/>
    </location>
</feature>
<evidence type="ECO:0000313" key="21">
    <source>
        <dbReference type="Proteomes" id="UP000823749"/>
    </source>
</evidence>
<comment type="caution">
    <text evidence="20">The sequence shown here is derived from an EMBL/GenBank/DDBJ whole genome shotgun (WGS) entry which is preliminary data.</text>
</comment>
<keyword evidence="6" id="KW-0813">Transport</keyword>
<evidence type="ECO:0000256" key="3">
    <source>
        <dbReference type="ARBA" id="ARBA00004906"/>
    </source>
</evidence>
<evidence type="ECO:0000256" key="2">
    <source>
        <dbReference type="ARBA" id="ARBA00004585"/>
    </source>
</evidence>
<feature type="domain" description="Strictosidine synthase conserved region" evidence="18">
    <location>
        <begin position="344"/>
        <end position="412"/>
    </location>
</feature>
<comment type="pathway">
    <text evidence="3">Protein modification; protein ubiquitination.</text>
</comment>